<feature type="domain" description="DH" evidence="2">
    <location>
        <begin position="156"/>
        <end position="494"/>
    </location>
</feature>
<organism evidence="3 4">
    <name type="scientific">Mycena chlorophos</name>
    <name type="common">Agaric fungus</name>
    <name type="synonym">Agaricus chlorophos</name>
    <dbReference type="NCBI Taxonomy" id="658473"/>
    <lineage>
        <taxon>Eukaryota</taxon>
        <taxon>Fungi</taxon>
        <taxon>Dikarya</taxon>
        <taxon>Basidiomycota</taxon>
        <taxon>Agaricomycotina</taxon>
        <taxon>Agaricomycetes</taxon>
        <taxon>Agaricomycetidae</taxon>
        <taxon>Agaricales</taxon>
        <taxon>Marasmiineae</taxon>
        <taxon>Mycenaceae</taxon>
        <taxon>Mycena</taxon>
    </lineage>
</organism>
<feature type="compositionally biased region" description="Low complexity" evidence="1">
    <location>
        <begin position="922"/>
        <end position="944"/>
    </location>
</feature>
<feature type="compositionally biased region" description="Polar residues" evidence="1">
    <location>
        <begin position="887"/>
        <end position="909"/>
    </location>
</feature>
<evidence type="ECO:0000256" key="1">
    <source>
        <dbReference type="SAM" id="MobiDB-lite"/>
    </source>
</evidence>
<dbReference type="AlphaFoldDB" id="A0A8H6RZ15"/>
<feature type="compositionally biased region" description="Low complexity" evidence="1">
    <location>
        <begin position="370"/>
        <end position="383"/>
    </location>
</feature>
<feature type="region of interest" description="Disordered" evidence="1">
    <location>
        <begin position="1"/>
        <end position="27"/>
    </location>
</feature>
<feature type="compositionally biased region" description="Polar residues" evidence="1">
    <location>
        <begin position="1045"/>
        <end position="1057"/>
    </location>
</feature>
<dbReference type="GO" id="GO:0005737">
    <property type="term" value="C:cytoplasm"/>
    <property type="evidence" value="ECO:0007669"/>
    <property type="project" value="TreeGrafter"/>
</dbReference>
<feature type="region of interest" description="Disordered" evidence="1">
    <location>
        <begin position="370"/>
        <end position="423"/>
    </location>
</feature>
<dbReference type="SUPFAM" id="SSF48065">
    <property type="entry name" value="DBL homology domain (DH-domain)"/>
    <property type="match status" value="1"/>
</dbReference>
<dbReference type="Pfam" id="PF00621">
    <property type="entry name" value="RhoGEF"/>
    <property type="match status" value="1"/>
</dbReference>
<keyword evidence="4" id="KW-1185">Reference proteome</keyword>
<name>A0A8H6RZ15_MYCCL</name>
<protein>
    <submittedName>
        <fullName evidence="3">DH domain-containing protein</fullName>
    </submittedName>
</protein>
<sequence length="1081" mass="117821">MLPTLRDRRSLRGSPTNSERRLSIKGFMPLPPIASSPVFTPTSAMHSGEIVPSSTPKPDGDNPHLLRVLPTWIATPPTPPGNSVRRSVTCIGHPPPSSPLSPSVSYPAEKQLRRVKHRRQRALSDSSVPRTVMPLPVVASSDGDESSLEKAKDDIRRYHALMELLATEVSYLADLRALFSASLHSCTFWGVVLTHVFQQVYLRGLPTLCRTQSSFSLSPSRTSSATHLPRTSVLSDQALHPLTAISAKPKMSGRQLFSNREIEAVARNAEQVLQLHENFVDELREALLPLGFAMEATPISVDEKAQTRNLDKAIAVVSTKFATEASRFDAYQTFCSGHPEALLLVHRVQNQFPGEWEVFEQHCALSLSLRGSESPDSSSPESSAHPRSESAERPSPTPSRKRTTSLTSIDGARKTRSRANSKDGSVDIRRRLAFLDYLIKPIQRICRYPLLLDQLRPGAKLRRLGHPSLHAHVNVVVESAAKAMRHVASAVDEARHRQNVQMQSALIISRLVLSDPSNATSHMVSATLSSPSFQILTPSFLSSLGICLLAGTLDVMHYRSSKRAGTGANVNAKYLGAFLYLGGYMILVKVSKNKVYEPRHWFPLVDFDVVEQEEETSLPCTFSLIGKGHQFDFTAACQREKETWLSSIQESRLHPSTWINEPTPSLYVDRKGDLVGLDEPFELVDGLPTIQSLPEIQKDDALTDFGESVLSAFKDEAATAGTIKADMPNKAPRAEVVNSRRSSSASVAAKLTANSDGDTIIIRRSSPAARLLVDQGLQDVVSEPILAARSGPRDELFQAPKILRTSGSGGSFSRSNSALSLTGLTKNRLSKHESVRVPRKRAVTDDGIVIAPKKASSLRGTLRHRPRRLSIVSSIDADNIFQPPPDFTSSPYSQCSSGTSAQTSPTTLDSPFELKTHSHKPSLTSNASSAPSASSRSVSPALSQRSKRSLGDYRTMTQGIFVRLTKGSRHRRARSVLSDESDPDAPPMVPRAPSPPFPEFGPTFPSASPTTNETLVHASPTPNTNTLSRASRLRLLSASSPRSFRNPSADGSATNARTEPPATIGKRASIFKRLKDGLSVA</sequence>
<dbReference type="InterPro" id="IPR000219">
    <property type="entry name" value="DH_dom"/>
</dbReference>
<dbReference type="InterPro" id="IPR035899">
    <property type="entry name" value="DBL_dom_sf"/>
</dbReference>
<comment type="caution">
    <text evidence="3">The sequence shown here is derived from an EMBL/GenBank/DDBJ whole genome shotgun (WGS) entry which is preliminary data.</text>
</comment>
<dbReference type="PROSITE" id="PS50010">
    <property type="entry name" value="DH_2"/>
    <property type="match status" value="1"/>
</dbReference>
<feature type="compositionally biased region" description="Polar residues" evidence="1">
    <location>
        <begin position="1005"/>
        <end position="1026"/>
    </location>
</feature>
<feature type="compositionally biased region" description="Basic and acidic residues" evidence="1">
    <location>
        <begin position="1"/>
        <end position="10"/>
    </location>
</feature>
<dbReference type="Proteomes" id="UP000613580">
    <property type="component" value="Unassembled WGS sequence"/>
</dbReference>
<feature type="compositionally biased region" description="Pro residues" evidence="1">
    <location>
        <begin position="984"/>
        <end position="999"/>
    </location>
</feature>
<dbReference type="PANTHER" id="PTHR45818:SF3">
    <property type="entry name" value="PROTEIN VAV"/>
    <property type="match status" value="1"/>
</dbReference>
<evidence type="ECO:0000313" key="3">
    <source>
        <dbReference type="EMBL" id="KAF7288280.1"/>
    </source>
</evidence>
<dbReference type="SUPFAM" id="SSF50729">
    <property type="entry name" value="PH domain-like"/>
    <property type="match status" value="1"/>
</dbReference>
<evidence type="ECO:0000259" key="2">
    <source>
        <dbReference type="PROSITE" id="PS50010"/>
    </source>
</evidence>
<feature type="compositionally biased region" description="Low complexity" evidence="1">
    <location>
        <begin position="1027"/>
        <end position="1043"/>
    </location>
</feature>
<accession>A0A8H6RZ15</accession>
<dbReference type="GO" id="GO:0005085">
    <property type="term" value="F:guanyl-nucleotide exchange factor activity"/>
    <property type="evidence" value="ECO:0007669"/>
    <property type="project" value="InterPro"/>
</dbReference>
<feature type="region of interest" description="Disordered" evidence="1">
    <location>
        <begin position="880"/>
        <end position="1066"/>
    </location>
</feature>
<dbReference type="PANTHER" id="PTHR45818">
    <property type="entry name" value="PROTEIN VAV"/>
    <property type="match status" value="1"/>
</dbReference>
<proteinExistence type="predicted"/>
<dbReference type="InterPro" id="IPR011993">
    <property type="entry name" value="PH-like_dom_sf"/>
</dbReference>
<gene>
    <name evidence="3" type="ORF">HMN09_01408100</name>
</gene>
<dbReference type="EMBL" id="JACAZE010000041">
    <property type="protein sequence ID" value="KAF7288280.1"/>
    <property type="molecule type" value="Genomic_DNA"/>
</dbReference>
<evidence type="ECO:0000313" key="4">
    <source>
        <dbReference type="Proteomes" id="UP000613580"/>
    </source>
</evidence>
<dbReference type="OrthoDB" id="1716625at2759"/>
<dbReference type="Gene3D" id="2.30.29.30">
    <property type="entry name" value="Pleckstrin-homology domain (PH domain)/Phosphotyrosine-binding domain (PTB)"/>
    <property type="match status" value="1"/>
</dbReference>
<feature type="region of interest" description="Disordered" evidence="1">
    <location>
        <begin position="44"/>
        <end position="63"/>
    </location>
</feature>
<reference evidence="3" key="1">
    <citation type="submission" date="2020-05" db="EMBL/GenBank/DDBJ databases">
        <title>Mycena genomes resolve the evolution of fungal bioluminescence.</title>
        <authorList>
            <person name="Tsai I.J."/>
        </authorList>
    </citation>
    <scope>NUCLEOTIDE SEQUENCE</scope>
    <source>
        <strain evidence="3">110903Hualien_Pintung</strain>
    </source>
</reference>
<dbReference type="Gene3D" id="1.20.900.10">
    <property type="entry name" value="Dbl homology (DH) domain"/>
    <property type="match status" value="1"/>
</dbReference>